<evidence type="ECO:0000313" key="3">
    <source>
        <dbReference type="Proteomes" id="UP001139336"/>
    </source>
</evidence>
<feature type="region of interest" description="Disordered" evidence="1">
    <location>
        <begin position="229"/>
        <end position="252"/>
    </location>
</feature>
<organism evidence="2 3">
    <name type="scientific">Corynebacterium uropygiale</name>
    <dbReference type="NCBI Taxonomy" id="1775911"/>
    <lineage>
        <taxon>Bacteria</taxon>
        <taxon>Bacillati</taxon>
        <taxon>Actinomycetota</taxon>
        <taxon>Actinomycetes</taxon>
        <taxon>Mycobacteriales</taxon>
        <taxon>Corynebacteriaceae</taxon>
        <taxon>Corynebacterium</taxon>
    </lineage>
</organism>
<accession>A0A9X1TYL7</accession>
<dbReference type="AlphaFoldDB" id="A0A9X1TYL7"/>
<reference evidence="2" key="1">
    <citation type="submission" date="2022-01" db="EMBL/GenBank/DDBJ databases">
        <title>Corynebacterium sp. nov isolated from isolated from the feces of the greater white-fronted geese (Anser albifrons) at Poyang Lake, PR China.</title>
        <authorList>
            <person name="Liu Q."/>
        </authorList>
    </citation>
    <scope>NUCLEOTIDE SEQUENCE</scope>
    <source>
        <strain evidence="2">JCM 32435</strain>
    </source>
</reference>
<keyword evidence="3" id="KW-1185">Reference proteome</keyword>
<gene>
    <name evidence="2" type="ORF">L1O03_02135</name>
</gene>
<sequence length="252" mass="26660">MNRTHVLDNRLEERARTLEVLRKKMADIAPEAARGWEGVAPGEVVELMPELADLLPCGGLPRGMVSSLGESPLLAVRLIAYCSSRGGHVAIVGWPELSCAAMMEAGADLSKIVSVPSPEGDIFHIGALLAEGMDVVICRENPTAAGETLSPSRARSVQAKLRLTRAVLLSVGMRFPSTGLELSAQVCAFHGIGEGEGRVRGVDLEVSIRVRGRPAMTRLLRLGACGELDRKAPSASDGADALPLRSPTVVRA</sequence>
<protein>
    <submittedName>
        <fullName evidence="2">Uncharacterized protein</fullName>
    </submittedName>
</protein>
<dbReference type="Proteomes" id="UP001139336">
    <property type="component" value="Unassembled WGS sequence"/>
</dbReference>
<dbReference type="RefSeq" id="WP_236117761.1">
    <property type="nucleotide sequence ID" value="NZ_JAKGSI010000001.1"/>
</dbReference>
<dbReference type="EMBL" id="JAKGSI010000001">
    <property type="protein sequence ID" value="MCF4005976.1"/>
    <property type="molecule type" value="Genomic_DNA"/>
</dbReference>
<evidence type="ECO:0000313" key="2">
    <source>
        <dbReference type="EMBL" id="MCF4005976.1"/>
    </source>
</evidence>
<evidence type="ECO:0000256" key="1">
    <source>
        <dbReference type="SAM" id="MobiDB-lite"/>
    </source>
</evidence>
<proteinExistence type="predicted"/>
<name>A0A9X1TYL7_9CORY</name>
<comment type="caution">
    <text evidence="2">The sequence shown here is derived from an EMBL/GenBank/DDBJ whole genome shotgun (WGS) entry which is preliminary data.</text>
</comment>